<sequence length="77" mass="8726">MKINVKIFPCSKKQNLEILKDIFGNEVYEVRVISVPEDGKANRELIEILSKHFNTPKSNITIKSGLSSRAKVVEIIN</sequence>
<evidence type="ECO:0000256" key="1">
    <source>
        <dbReference type="ARBA" id="ARBA00010364"/>
    </source>
</evidence>
<gene>
    <name evidence="3" type="ORF">Deia_00987</name>
</gene>
<dbReference type="InterPro" id="IPR003746">
    <property type="entry name" value="DUF167"/>
</dbReference>
<dbReference type="GO" id="GO:0005737">
    <property type="term" value="C:cytoplasm"/>
    <property type="evidence" value="ECO:0007669"/>
    <property type="project" value="TreeGrafter"/>
</dbReference>
<reference evidence="3 4" key="1">
    <citation type="journal article" date="2019" name="ISME J.">
        <title>Deianiraea, an extracellular bacterium associated with the ciliate Paramecium, suggests an alternative scenario for the evolution of Rickettsiales.</title>
        <authorList>
            <person name="Castelli M."/>
            <person name="Sabaneyeva E."/>
            <person name="Lanzoni O."/>
            <person name="Lebedeva N."/>
            <person name="Floriano A.M."/>
            <person name="Gaiarsa S."/>
            <person name="Benken K."/>
            <person name="Modeo L."/>
            <person name="Bandi C."/>
            <person name="Potekhin A."/>
            <person name="Sassera D."/>
            <person name="Petroni G."/>
        </authorList>
    </citation>
    <scope>NUCLEOTIDE SEQUENCE [LARGE SCALE GENOMIC DNA]</scope>
    <source>
        <strain evidence="3">CyL4-1</strain>
    </source>
</reference>
<dbReference type="PANTHER" id="PTHR13420">
    <property type="entry name" value="UPF0235 PROTEIN C15ORF40"/>
    <property type="match status" value="1"/>
</dbReference>
<dbReference type="SUPFAM" id="SSF69786">
    <property type="entry name" value="YggU-like"/>
    <property type="match status" value="1"/>
</dbReference>
<organism evidence="3 4">
    <name type="scientific">Candidatus Deianiraea vastatrix</name>
    <dbReference type="NCBI Taxonomy" id="2163644"/>
    <lineage>
        <taxon>Bacteria</taxon>
        <taxon>Pseudomonadati</taxon>
        <taxon>Pseudomonadota</taxon>
        <taxon>Alphaproteobacteria</taxon>
        <taxon>Rickettsiales</taxon>
        <taxon>Candidatus Deianiraeaceae</taxon>
        <taxon>Candidatus Deianiraea</taxon>
    </lineage>
</organism>
<evidence type="ECO:0000313" key="3">
    <source>
        <dbReference type="EMBL" id="QED23771.1"/>
    </source>
</evidence>
<dbReference type="Pfam" id="PF02594">
    <property type="entry name" value="DUF167"/>
    <property type="match status" value="1"/>
</dbReference>
<dbReference type="RefSeq" id="WP_146821126.1">
    <property type="nucleotide sequence ID" value="NZ_CP029077.1"/>
</dbReference>
<dbReference type="AlphaFoldDB" id="A0A5B8XIE9"/>
<name>A0A5B8XIE9_9RICK</name>
<accession>A0A5B8XIE9</accession>
<evidence type="ECO:0000256" key="2">
    <source>
        <dbReference type="HAMAP-Rule" id="MF_00634"/>
    </source>
</evidence>
<comment type="similarity">
    <text evidence="1 2">Belongs to the UPF0235 family.</text>
</comment>
<dbReference type="EMBL" id="CP029077">
    <property type="protein sequence ID" value="QED23771.1"/>
    <property type="molecule type" value="Genomic_DNA"/>
</dbReference>
<evidence type="ECO:0000313" key="4">
    <source>
        <dbReference type="Proteomes" id="UP000321934"/>
    </source>
</evidence>
<dbReference type="Proteomes" id="UP000321934">
    <property type="component" value="Chromosome"/>
</dbReference>
<keyword evidence="4" id="KW-1185">Reference proteome</keyword>
<dbReference type="HAMAP" id="MF_00634">
    <property type="entry name" value="UPF0235"/>
    <property type="match status" value="1"/>
</dbReference>
<dbReference type="SMART" id="SM01152">
    <property type="entry name" value="DUF167"/>
    <property type="match status" value="1"/>
</dbReference>
<dbReference type="NCBIfam" id="TIGR00251">
    <property type="entry name" value="DUF167 family protein"/>
    <property type="match status" value="1"/>
</dbReference>
<dbReference type="InterPro" id="IPR036591">
    <property type="entry name" value="YggU-like_sf"/>
</dbReference>
<dbReference type="PANTHER" id="PTHR13420:SF7">
    <property type="entry name" value="UPF0235 PROTEIN C15ORF40"/>
    <property type="match status" value="1"/>
</dbReference>
<dbReference type="OrthoDB" id="9801972at2"/>
<proteinExistence type="inferred from homology"/>
<dbReference type="Gene3D" id="3.30.1200.10">
    <property type="entry name" value="YggU-like"/>
    <property type="match status" value="1"/>
</dbReference>
<protein>
    <recommendedName>
        <fullName evidence="2">UPF0235 protein Deia_00987</fullName>
    </recommendedName>
</protein>